<protein>
    <recommendedName>
        <fullName evidence="2">alpha-galactosidase</fullName>
        <ecNumber evidence="2">3.2.1.22</ecNumber>
    </recommendedName>
</protein>
<dbReference type="InterPro" id="IPR031704">
    <property type="entry name" value="Glyco_hydro_36_N"/>
</dbReference>
<dbReference type="Pfam" id="PF16874">
    <property type="entry name" value="Glyco_hydro_36C"/>
    <property type="match status" value="1"/>
</dbReference>
<feature type="domain" description="Glycosyl hydrolase family 36 N-terminal" evidence="6">
    <location>
        <begin position="19"/>
        <end position="244"/>
    </location>
</feature>
<dbReference type="AlphaFoldDB" id="A0A4R7I434"/>
<evidence type="ECO:0000256" key="4">
    <source>
        <dbReference type="ARBA" id="ARBA00023295"/>
    </source>
</evidence>
<dbReference type="EC" id="3.2.1.22" evidence="2"/>
<keyword evidence="3" id="KW-0378">Hydrolase</keyword>
<dbReference type="Pfam" id="PF02065">
    <property type="entry name" value="Melibiase"/>
    <property type="match status" value="1"/>
</dbReference>
<organism evidence="7 8">
    <name type="scientific">Ilumatobacter fluminis</name>
    <dbReference type="NCBI Taxonomy" id="467091"/>
    <lineage>
        <taxon>Bacteria</taxon>
        <taxon>Bacillati</taxon>
        <taxon>Actinomycetota</taxon>
        <taxon>Acidimicrobiia</taxon>
        <taxon>Acidimicrobiales</taxon>
        <taxon>Ilumatobacteraceae</taxon>
        <taxon>Ilumatobacter</taxon>
    </lineage>
</organism>
<dbReference type="Gene3D" id="2.70.98.60">
    <property type="entry name" value="alpha-galactosidase from lactobacil brevis"/>
    <property type="match status" value="1"/>
</dbReference>
<sequence length="696" mass="76824">MIHLRGTAFDVVVDLSHGVPAIVYWGAPIDGPATATSALDRPLVFGLPDQIAPVSVVPEHAAGFTGRPGLLGHRRRGTHWAPRFEPLDHHLDGNRLVAVAHDPLAALRLTTTIDVADCLVVSTELTNAHESDRYLLDGLTVTLPVAEHLDELLTFSGRWTRELQPERTSWAHGAMTAENRRGRTSHETPSLLFAGTTGFGEWGGEVVGAHLAWSGNHTWLADRLGDGRRYLQLGELLHPGECSLEPGESYRTPDVVAVWSGDGLTSATQRFHRRLRARPEHPERPRPVLVNTWEAVYFDHDLDTLRDLADRAARVGAERFVLDDGWFGSRRDDTSGLGDWVVSPEAHPQGLAPLIEHVTGLGMEFGIWVEPEMVNPDSDLYRAHPEWALVTDGYEPPLGRNQLVLDLARPEAFEHVLGQLDELLGAHDISFVKWDMNRDHIAGSGSDGAAGTHDQTLALYRLLDELRRRHPGVEIESCSSGGARIDHEILRRTDRVWTSDCNDALERQTIQRGASMLVPPELMGAHIGPPRAHTTGRRHGLAFRGATALFGHLGIEWDLRSLGDDDLDAVAEVVALHKRLRPLLHHGDVVRFDTDDAFVAHGVYAPNRTEGVVSFTRMATTASLTPPPLRLPGLDQERTYRVEHVALPHERPGPGRTRPNWWETGLVATGRDLERVGLQLPALHTETAVLLHLTAT</sequence>
<dbReference type="RefSeq" id="WP_208294134.1">
    <property type="nucleotide sequence ID" value="NZ_SOAU01000001.1"/>
</dbReference>
<dbReference type="CDD" id="cd14791">
    <property type="entry name" value="GH36"/>
    <property type="match status" value="1"/>
</dbReference>
<dbReference type="InterPro" id="IPR002252">
    <property type="entry name" value="Glyco_hydro_36"/>
</dbReference>
<name>A0A4R7I434_9ACTN</name>
<dbReference type="PANTHER" id="PTHR43053">
    <property type="entry name" value="GLYCOSIDASE FAMILY 31"/>
    <property type="match status" value="1"/>
</dbReference>
<dbReference type="Gene3D" id="2.60.40.1180">
    <property type="entry name" value="Golgi alpha-mannosidase II"/>
    <property type="match status" value="1"/>
</dbReference>
<evidence type="ECO:0000256" key="2">
    <source>
        <dbReference type="ARBA" id="ARBA00012755"/>
    </source>
</evidence>
<reference evidence="7 8" key="1">
    <citation type="submission" date="2019-03" db="EMBL/GenBank/DDBJ databases">
        <title>Sequencing the genomes of 1000 actinobacteria strains.</title>
        <authorList>
            <person name="Klenk H.-P."/>
        </authorList>
    </citation>
    <scope>NUCLEOTIDE SEQUENCE [LARGE SCALE GENOMIC DNA]</scope>
    <source>
        <strain evidence="7 8">DSM 18936</strain>
    </source>
</reference>
<evidence type="ECO:0000256" key="1">
    <source>
        <dbReference type="ARBA" id="ARBA00001255"/>
    </source>
</evidence>
<dbReference type="InterPro" id="IPR013785">
    <property type="entry name" value="Aldolase_TIM"/>
</dbReference>
<evidence type="ECO:0000259" key="5">
    <source>
        <dbReference type="Pfam" id="PF16874"/>
    </source>
</evidence>
<dbReference type="SUPFAM" id="SSF51445">
    <property type="entry name" value="(Trans)glycosidases"/>
    <property type="match status" value="1"/>
</dbReference>
<accession>A0A4R7I434</accession>
<dbReference type="FunFam" id="3.20.20.70:FF:000118">
    <property type="entry name" value="Alpha-galactosidase"/>
    <property type="match status" value="1"/>
</dbReference>
<gene>
    <name evidence="7" type="ORF">BDK89_3863</name>
</gene>
<dbReference type="PRINTS" id="PR00743">
    <property type="entry name" value="GLHYDRLASE36"/>
</dbReference>
<proteinExistence type="predicted"/>
<comment type="catalytic activity">
    <reaction evidence="1">
        <text>Hydrolysis of terminal, non-reducing alpha-D-galactose residues in alpha-D-galactosides, including galactose oligosaccharides, galactomannans and galactolipids.</text>
        <dbReference type="EC" id="3.2.1.22"/>
    </reaction>
</comment>
<dbReference type="GO" id="GO:0016052">
    <property type="term" value="P:carbohydrate catabolic process"/>
    <property type="evidence" value="ECO:0007669"/>
    <property type="project" value="InterPro"/>
</dbReference>
<dbReference type="Proteomes" id="UP000294558">
    <property type="component" value="Unassembled WGS sequence"/>
</dbReference>
<keyword evidence="8" id="KW-1185">Reference proteome</keyword>
<comment type="caution">
    <text evidence="7">The sequence shown here is derived from an EMBL/GenBank/DDBJ whole genome shotgun (WGS) entry which is preliminary data.</text>
</comment>
<dbReference type="EMBL" id="SOAU01000001">
    <property type="protein sequence ID" value="TDT18245.1"/>
    <property type="molecule type" value="Genomic_DNA"/>
</dbReference>
<dbReference type="Pfam" id="PF16875">
    <property type="entry name" value="Glyco_hydro_36N"/>
    <property type="match status" value="1"/>
</dbReference>
<evidence type="ECO:0000313" key="7">
    <source>
        <dbReference type="EMBL" id="TDT18245.1"/>
    </source>
</evidence>
<dbReference type="Gene3D" id="3.20.20.70">
    <property type="entry name" value="Aldolase class I"/>
    <property type="match status" value="1"/>
</dbReference>
<keyword evidence="4" id="KW-0326">Glycosidase</keyword>
<dbReference type="InterPro" id="IPR013780">
    <property type="entry name" value="Glyco_hydro_b"/>
</dbReference>
<evidence type="ECO:0000313" key="8">
    <source>
        <dbReference type="Proteomes" id="UP000294558"/>
    </source>
</evidence>
<feature type="domain" description="Glycosyl hydrolase family 36 C-terminal" evidence="5">
    <location>
        <begin position="600"/>
        <end position="693"/>
    </location>
</feature>
<evidence type="ECO:0000259" key="6">
    <source>
        <dbReference type="Pfam" id="PF16875"/>
    </source>
</evidence>
<dbReference type="InterPro" id="IPR017853">
    <property type="entry name" value="GH"/>
</dbReference>
<dbReference type="InterPro" id="IPR050985">
    <property type="entry name" value="Alpha-glycosidase_related"/>
</dbReference>
<evidence type="ECO:0000256" key="3">
    <source>
        <dbReference type="ARBA" id="ARBA00022801"/>
    </source>
</evidence>
<dbReference type="InterPro" id="IPR031705">
    <property type="entry name" value="Glyco_hydro_36_C"/>
</dbReference>
<dbReference type="PANTHER" id="PTHR43053:SF3">
    <property type="entry name" value="ALPHA-GALACTOSIDASE C-RELATED"/>
    <property type="match status" value="1"/>
</dbReference>
<dbReference type="InterPro" id="IPR038417">
    <property type="entry name" value="Alpga-gal_N_sf"/>
</dbReference>
<dbReference type="GO" id="GO:0004557">
    <property type="term" value="F:alpha-galactosidase activity"/>
    <property type="evidence" value="ECO:0007669"/>
    <property type="project" value="UniProtKB-EC"/>
</dbReference>